<evidence type="ECO:0000313" key="2">
    <source>
        <dbReference type="EMBL" id="KAJ7610191.1"/>
    </source>
</evidence>
<dbReference type="AlphaFoldDB" id="A0AAD7FBB9"/>
<feature type="compositionally biased region" description="Polar residues" evidence="1">
    <location>
        <begin position="125"/>
        <end position="134"/>
    </location>
</feature>
<protein>
    <submittedName>
        <fullName evidence="2">Uncharacterized protein</fullName>
    </submittedName>
</protein>
<keyword evidence="3" id="KW-1185">Reference proteome</keyword>
<evidence type="ECO:0000313" key="3">
    <source>
        <dbReference type="Proteomes" id="UP001221142"/>
    </source>
</evidence>
<gene>
    <name evidence="2" type="ORF">FB45DRAFT_1038232</name>
</gene>
<evidence type="ECO:0000256" key="1">
    <source>
        <dbReference type="SAM" id="MobiDB-lite"/>
    </source>
</evidence>
<feature type="region of interest" description="Disordered" evidence="1">
    <location>
        <begin position="66"/>
        <end position="134"/>
    </location>
</feature>
<feature type="compositionally biased region" description="Low complexity" evidence="1">
    <location>
        <begin position="108"/>
        <end position="124"/>
    </location>
</feature>
<name>A0AAD7FBB9_9AGAR</name>
<dbReference type="Proteomes" id="UP001221142">
    <property type="component" value="Unassembled WGS sequence"/>
</dbReference>
<comment type="caution">
    <text evidence="2">The sequence shown here is derived from an EMBL/GenBank/DDBJ whole genome shotgun (WGS) entry which is preliminary data.</text>
</comment>
<organism evidence="2 3">
    <name type="scientific">Roridomyces roridus</name>
    <dbReference type="NCBI Taxonomy" id="1738132"/>
    <lineage>
        <taxon>Eukaryota</taxon>
        <taxon>Fungi</taxon>
        <taxon>Dikarya</taxon>
        <taxon>Basidiomycota</taxon>
        <taxon>Agaricomycotina</taxon>
        <taxon>Agaricomycetes</taxon>
        <taxon>Agaricomycetidae</taxon>
        <taxon>Agaricales</taxon>
        <taxon>Marasmiineae</taxon>
        <taxon>Mycenaceae</taxon>
        <taxon>Roridomyces</taxon>
    </lineage>
</organism>
<dbReference type="EMBL" id="JARKIF010000036">
    <property type="protein sequence ID" value="KAJ7610191.1"/>
    <property type="molecule type" value="Genomic_DNA"/>
</dbReference>
<feature type="compositionally biased region" description="Low complexity" evidence="1">
    <location>
        <begin position="72"/>
        <end position="87"/>
    </location>
</feature>
<reference evidence="2" key="1">
    <citation type="submission" date="2023-03" db="EMBL/GenBank/DDBJ databases">
        <title>Massive genome expansion in bonnet fungi (Mycena s.s.) driven by repeated elements and novel gene families across ecological guilds.</title>
        <authorList>
            <consortium name="Lawrence Berkeley National Laboratory"/>
            <person name="Harder C.B."/>
            <person name="Miyauchi S."/>
            <person name="Viragh M."/>
            <person name="Kuo A."/>
            <person name="Thoen E."/>
            <person name="Andreopoulos B."/>
            <person name="Lu D."/>
            <person name="Skrede I."/>
            <person name="Drula E."/>
            <person name="Henrissat B."/>
            <person name="Morin E."/>
            <person name="Kohler A."/>
            <person name="Barry K."/>
            <person name="LaButti K."/>
            <person name="Morin E."/>
            <person name="Salamov A."/>
            <person name="Lipzen A."/>
            <person name="Mereny Z."/>
            <person name="Hegedus B."/>
            <person name="Baldrian P."/>
            <person name="Stursova M."/>
            <person name="Weitz H."/>
            <person name="Taylor A."/>
            <person name="Grigoriev I.V."/>
            <person name="Nagy L.G."/>
            <person name="Martin F."/>
            <person name="Kauserud H."/>
        </authorList>
    </citation>
    <scope>NUCLEOTIDE SEQUENCE</scope>
    <source>
        <strain evidence="2">9284</strain>
    </source>
</reference>
<proteinExistence type="predicted"/>
<accession>A0AAD7FBB9</accession>
<sequence length="340" mass="35629">MHFFTIFLTLAVREDEPPFFHQAVPLYEGYTFEGKFPGSPRQRAYLAHFGVPFSISYPCRSSATQSSRHSVHTSGSASGSHSSVLAHPGGHSAALSKTSARSSGAGVTPSRSSSVTKHSSHPSSAPNITQIAWNPNPTLPPNAVSETFVHAGSTLVIPIPTKTTTILVVGTHVTVAPGGPVVNGLLPSGVSIVGAVKPTWNPNIAPPPGASSVTFTRPPSYTTVVTVPQASSAPPQNISGPPGDKNSRGEDWWLLLFGGVIGGLLPTDMAIVGGITPKPIPPVGWVGPPDVDEKVHFSNVIALEADFIALGEAVFNAHQFIRQAVVIQCRILVVGFVWKV</sequence>